<dbReference type="InterPro" id="IPR049883">
    <property type="entry name" value="NOTCH1_EGF-like"/>
</dbReference>
<comment type="caution">
    <text evidence="6">The sequence shown here is derived from an EMBL/GenBank/DDBJ whole genome shotgun (WGS) entry which is preliminary data.</text>
</comment>
<dbReference type="EMBL" id="QBLH01000831">
    <property type="protein sequence ID" value="TGZ54064.1"/>
    <property type="molecule type" value="Genomic_DNA"/>
</dbReference>
<dbReference type="SMART" id="SM00181">
    <property type="entry name" value="EGF"/>
    <property type="match status" value="2"/>
</dbReference>
<dbReference type="PANTHER" id="PTHR24034:SF204">
    <property type="entry name" value="ADHESION G PROTEIN-COUPLED RECEPTOR E1"/>
    <property type="match status" value="1"/>
</dbReference>
<keyword evidence="1 4" id="KW-0245">EGF-like domain</keyword>
<comment type="caution">
    <text evidence="4">Lacks conserved residue(s) required for the propagation of feature annotation.</text>
</comment>
<dbReference type="InterPro" id="IPR018097">
    <property type="entry name" value="EGF_Ca-bd_CS"/>
</dbReference>
<dbReference type="PROSITE" id="PS50026">
    <property type="entry name" value="EGF_3"/>
    <property type="match status" value="1"/>
</dbReference>
<evidence type="ECO:0000313" key="6">
    <source>
        <dbReference type="EMBL" id="TGZ54064.1"/>
    </source>
</evidence>
<gene>
    <name evidence="6" type="ORF">DBV15_00264</name>
</gene>
<reference evidence="6 7" key="1">
    <citation type="journal article" date="2019" name="Philos. Trans. R. Soc. Lond., B, Biol. Sci.">
        <title>Ant behaviour and brain gene expression of defending hosts depend on the ecological success of the intruding social parasite.</title>
        <authorList>
            <person name="Kaur R."/>
            <person name="Stoldt M."/>
            <person name="Jongepier E."/>
            <person name="Feldmeyer B."/>
            <person name="Menzel F."/>
            <person name="Bornberg-Bauer E."/>
            <person name="Foitzik S."/>
        </authorList>
    </citation>
    <scope>NUCLEOTIDE SEQUENCE [LARGE SCALE GENOMIC DNA]</scope>
    <source>
        <tissue evidence="6">Whole body</tissue>
    </source>
</reference>
<dbReference type="FunFam" id="2.10.25.10:FF:000119">
    <property type="entry name" value="vitamin K-dependent protein S"/>
    <property type="match status" value="1"/>
</dbReference>
<dbReference type="InterPro" id="IPR001881">
    <property type="entry name" value="EGF-like_Ca-bd_dom"/>
</dbReference>
<dbReference type="PANTHER" id="PTHR24034">
    <property type="entry name" value="EGF-LIKE DOMAIN-CONTAINING PROTEIN"/>
    <property type="match status" value="1"/>
</dbReference>
<keyword evidence="3" id="KW-1015">Disulfide bond</keyword>
<dbReference type="Pfam" id="PF07645">
    <property type="entry name" value="EGF_CA"/>
    <property type="match status" value="2"/>
</dbReference>
<evidence type="ECO:0000256" key="1">
    <source>
        <dbReference type="ARBA" id="ARBA00022536"/>
    </source>
</evidence>
<keyword evidence="7" id="KW-1185">Reference proteome</keyword>
<evidence type="ECO:0000256" key="2">
    <source>
        <dbReference type="ARBA" id="ARBA00022737"/>
    </source>
</evidence>
<dbReference type="PROSITE" id="PS01187">
    <property type="entry name" value="EGF_CA"/>
    <property type="match status" value="1"/>
</dbReference>
<dbReference type="AlphaFoldDB" id="A0A4V3SBS6"/>
<dbReference type="STRING" id="300112.A0A4V3SBS6"/>
<dbReference type="InterPro" id="IPR000152">
    <property type="entry name" value="EGF-type_Asp/Asn_hydroxyl_site"/>
</dbReference>
<keyword evidence="2" id="KW-0677">Repeat</keyword>
<dbReference type="SMART" id="SM00179">
    <property type="entry name" value="EGF_CA"/>
    <property type="match status" value="2"/>
</dbReference>
<dbReference type="InterPro" id="IPR009030">
    <property type="entry name" value="Growth_fac_rcpt_cys_sf"/>
</dbReference>
<dbReference type="PROSITE" id="PS01186">
    <property type="entry name" value="EGF_2"/>
    <property type="match status" value="2"/>
</dbReference>
<proteinExistence type="predicted"/>
<organism evidence="6 7">
    <name type="scientific">Temnothorax longispinosus</name>
    <dbReference type="NCBI Taxonomy" id="300112"/>
    <lineage>
        <taxon>Eukaryota</taxon>
        <taxon>Metazoa</taxon>
        <taxon>Ecdysozoa</taxon>
        <taxon>Arthropoda</taxon>
        <taxon>Hexapoda</taxon>
        <taxon>Insecta</taxon>
        <taxon>Pterygota</taxon>
        <taxon>Neoptera</taxon>
        <taxon>Endopterygota</taxon>
        <taxon>Hymenoptera</taxon>
        <taxon>Apocrita</taxon>
        <taxon>Aculeata</taxon>
        <taxon>Formicoidea</taxon>
        <taxon>Formicidae</taxon>
        <taxon>Myrmicinae</taxon>
        <taxon>Temnothorax</taxon>
    </lineage>
</organism>
<sequence>MMIWCKNEPYVDECAAGICKGNKCTNVPGGYRCGCEAGYRFHGDTCVDVDECAEEEAPCSEGCVNMPGSYYCTCPTGFRLQGDECVGKF</sequence>
<evidence type="ECO:0000256" key="3">
    <source>
        <dbReference type="ARBA" id="ARBA00023157"/>
    </source>
</evidence>
<dbReference type="InterPro" id="IPR000742">
    <property type="entry name" value="EGF"/>
</dbReference>
<name>A0A4V3SBS6_9HYME</name>
<dbReference type="SUPFAM" id="SSF57184">
    <property type="entry name" value="Growth factor receptor domain"/>
    <property type="match status" value="1"/>
</dbReference>
<evidence type="ECO:0000313" key="7">
    <source>
        <dbReference type="Proteomes" id="UP000310200"/>
    </source>
</evidence>
<dbReference type="Gene3D" id="2.10.25.10">
    <property type="entry name" value="Laminin"/>
    <property type="match status" value="2"/>
</dbReference>
<dbReference type="GO" id="GO:0005509">
    <property type="term" value="F:calcium ion binding"/>
    <property type="evidence" value="ECO:0007669"/>
    <property type="project" value="InterPro"/>
</dbReference>
<evidence type="ECO:0000256" key="4">
    <source>
        <dbReference type="PROSITE-ProRule" id="PRU00076"/>
    </source>
</evidence>
<feature type="domain" description="EGF-like" evidence="5">
    <location>
        <begin position="48"/>
        <end position="86"/>
    </location>
</feature>
<protein>
    <submittedName>
        <fullName evidence="6">Fibrillin-3</fullName>
    </submittedName>
</protein>
<accession>A0A4V3SBS6</accession>
<dbReference type="Proteomes" id="UP000310200">
    <property type="component" value="Unassembled WGS sequence"/>
</dbReference>
<evidence type="ECO:0000259" key="5">
    <source>
        <dbReference type="PROSITE" id="PS50026"/>
    </source>
</evidence>
<dbReference type="InterPro" id="IPR050751">
    <property type="entry name" value="ECM_structural_protein"/>
</dbReference>
<dbReference type="PROSITE" id="PS00010">
    <property type="entry name" value="ASX_HYDROXYL"/>
    <property type="match status" value="2"/>
</dbReference>